<proteinExistence type="predicted"/>
<feature type="region of interest" description="Disordered" evidence="13">
    <location>
        <begin position="665"/>
        <end position="715"/>
    </location>
</feature>
<keyword evidence="9" id="KW-0406">Ion transport</keyword>
<feature type="region of interest" description="Disordered" evidence="13">
    <location>
        <begin position="749"/>
        <end position="792"/>
    </location>
</feature>
<feature type="compositionally biased region" description="Basic and acidic residues" evidence="13">
    <location>
        <begin position="81"/>
        <end position="93"/>
    </location>
</feature>
<feature type="compositionally biased region" description="Basic and acidic residues" evidence="13">
    <location>
        <begin position="665"/>
        <end position="676"/>
    </location>
</feature>
<dbReference type="InterPro" id="IPR027359">
    <property type="entry name" value="Volt_channel_dom_sf"/>
</dbReference>
<feature type="region of interest" description="Disordered" evidence="13">
    <location>
        <begin position="805"/>
        <end position="839"/>
    </location>
</feature>
<protein>
    <recommendedName>
        <fullName evidence="2">Voltage-gated hydrogen channel 1</fullName>
    </recommendedName>
    <alternativeName>
        <fullName evidence="12">Hydrogen voltage-gated channel 1</fullName>
    </alternativeName>
</protein>
<feature type="compositionally biased region" description="Basic and acidic residues" evidence="13">
    <location>
        <begin position="696"/>
        <end position="709"/>
    </location>
</feature>
<keyword evidence="7 14" id="KW-1133">Transmembrane helix</keyword>
<evidence type="ECO:0000256" key="12">
    <source>
        <dbReference type="ARBA" id="ARBA00031989"/>
    </source>
</evidence>
<dbReference type="GO" id="GO:0034702">
    <property type="term" value="C:monoatomic ion channel complex"/>
    <property type="evidence" value="ECO:0007669"/>
    <property type="project" value="UniProtKB-KW"/>
</dbReference>
<gene>
    <name evidence="16" type="ORF">CDAUBV1_LOCUS368</name>
</gene>
<reference evidence="16" key="1">
    <citation type="submission" date="2024-06" db="EMBL/GenBank/DDBJ databases">
        <authorList>
            <person name="Liu X."/>
            <person name="Lenzi L."/>
            <person name="Haldenby T S."/>
            <person name="Uol C."/>
        </authorList>
    </citation>
    <scope>NUCLEOTIDE SEQUENCE</scope>
</reference>
<name>A0AAV2SYZ9_CALDB</name>
<feature type="region of interest" description="Disordered" evidence="13">
    <location>
        <begin position="69"/>
        <end position="93"/>
    </location>
</feature>
<dbReference type="InterPro" id="IPR031846">
    <property type="entry name" value="Hvcn1"/>
</dbReference>
<feature type="domain" description="Ion transport" evidence="15">
    <location>
        <begin position="251"/>
        <end position="342"/>
    </location>
</feature>
<accession>A0AAV2SYZ9</accession>
<keyword evidence="8" id="KW-0175">Coiled coil</keyword>
<feature type="transmembrane region" description="Helical" evidence="14">
    <location>
        <begin position="262"/>
        <end position="284"/>
    </location>
</feature>
<dbReference type="GO" id="GO:0005886">
    <property type="term" value="C:plasma membrane"/>
    <property type="evidence" value="ECO:0007669"/>
    <property type="project" value="UniProtKB-SubCell"/>
</dbReference>
<evidence type="ECO:0000256" key="2">
    <source>
        <dbReference type="ARBA" id="ARBA00015897"/>
    </source>
</evidence>
<sequence>MGYKYNFREHLSEARRILCSIIHITSPNEHPHSSCLIFAQFQEKNLSTLSDSSEVIGPTLLDNRYFTDPAETSQSESHPSAPDHKSESSEYHPKDNDILQSMCNLLKYWYTYYADKITCQRNKSVYFTNRFNESTLPQKRQSSADHQHTRSSREARFYVFNASNPVVKSSKFDSPNDSQEFSLLRFSDSSDEPNIYNQKKETGIKSKETQLGYELKDSPVHWESTGCYFPLQENQSAGGGPFTLFTSRQPFTAQTMHEVSEILHYLSIAITGLFVIYVLLKLACLGRKFFRDTNEYLDAGVILASFISDLLYIRYASDTAAAMVVLLIWRIIRIINALMMHKQHQYEFRISMQKKARRLMSRKMEILSTEKEMQDKHVTALEELLREMGATEEAIHKCKPRYKKCTKEQTNNALKSIAALTTGVMGGLVGAPSNIQGVLSRYGGNTAYNTPTASQKSLQQGAPGSIESGGSYGCKRLSLVKPSLSSPTPSGCLHNQTKKTAGLHRSTSGAFNKICGTEGPGAHFGNGNNCVDQPSVVEPRMLLRNYFVKGASYDGEYSHTTNEFHSTPTQGNLAQEPWTSKTSNTSQSGGTIHSASVHTYGVDSSSEIIAHSLNEVHAGHGSEDSYTDVAIKNLCYSKPLFYLERFKFKKKKSFHPNVHLLKGLKQQDSEHSHREYPPVPRAAIRSSNSTRPLCDGPKDEEFDAPDKVSHLPGRRQSSKLFRISKQISFDSQSSQELEYSNILPQTLAESNRSQPNDRSLSFEGQNSSQSDTHTTTAPIPTSMVEGTDINSSTSSLYRLERTVHSKDVSHISRSSTSTKRSEDLATQTAGTEQCGPSTNLSMNDTHTACSTPIQHSEICAYSFPQQPQADEAKPTYVCQHEQHSTAHSLT</sequence>
<keyword evidence="11" id="KW-0407">Ion channel</keyword>
<organism evidence="16 17">
    <name type="scientific">Calicophoron daubneyi</name>
    <name type="common">Rumen fluke</name>
    <name type="synonym">Paramphistomum daubneyi</name>
    <dbReference type="NCBI Taxonomy" id="300641"/>
    <lineage>
        <taxon>Eukaryota</taxon>
        <taxon>Metazoa</taxon>
        <taxon>Spiralia</taxon>
        <taxon>Lophotrochozoa</taxon>
        <taxon>Platyhelminthes</taxon>
        <taxon>Trematoda</taxon>
        <taxon>Digenea</taxon>
        <taxon>Plagiorchiida</taxon>
        <taxon>Pronocephalata</taxon>
        <taxon>Paramphistomoidea</taxon>
        <taxon>Paramphistomidae</taxon>
        <taxon>Calicophoron</taxon>
    </lineage>
</organism>
<evidence type="ECO:0000256" key="7">
    <source>
        <dbReference type="ARBA" id="ARBA00022989"/>
    </source>
</evidence>
<evidence type="ECO:0000256" key="5">
    <source>
        <dbReference type="ARBA" id="ARBA00022692"/>
    </source>
</evidence>
<dbReference type="PANTHER" id="PTHR46480:SF1">
    <property type="entry name" value="VOLTAGE-GATED HYDROGEN CHANNEL 1"/>
    <property type="match status" value="1"/>
</dbReference>
<evidence type="ECO:0000256" key="8">
    <source>
        <dbReference type="ARBA" id="ARBA00023054"/>
    </source>
</evidence>
<evidence type="ECO:0000256" key="4">
    <source>
        <dbReference type="ARBA" id="ARBA00022475"/>
    </source>
</evidence>
<dbReference type="PANTHER" id="PTHR46480">
    <property type="entry name" value="F20B24.22"/>
    <property type="match status" value="1"/>
</dbReference>
<comment type="subcellular location">
    <subcellularLocation>
        <location evidence="1">Cell membrane</location>
        <topology evidence="1">Multi-pass membrane protein</topology>
    </subcellularLocation>
</comment>
<dbReference type="Proteomes" id="UP001497525">
    <property type="component" value="Unassembled WGS sequence"/>
</dbReference>
<keyword evidence="5 14" id="KW-0812">Transmembrane</keyword>
<keyword evidence="6" id="KW-0851">Voltage-gated channel</keyword>
<dbReference type="Pfam" id="PF00520">
    <property type="entry name" value="Ion_trans"/>
    <property type="match status" value="1"/>
</dbReference>
<evidence type="ECO:0000313" key="17">
    <source>
        <dbReference type="Proteomes" id="UP001497525"/>
    </source>
</evidence>
<dbReference type="EMBL" id="CAXLJL010000002">
    <property type="protein sequence ID" value="CAL5129450.1"/>
    <property type="molecule type" value="Genomic_DNA"/>
</dbReference>
<feature type="transmembrane region" description="Helical" evidence="14">
    <location>
        <begin position="319"/>
        <end position="339"/>
    </location>
</feature>
<dbReference type="AlphaFoldDB" id="A0AAV2SYZ9"/>
<evidence type="ECO:0000256" key="10">
    <source>
        <dbReference type="ARBA" id="ARBA00023136"/>
    </source>
</evidence>
<feature type="region of interest" description="Disordered" evidence="13">
    <location>
        <begin position="564"/>
        <end position="592"/>
    </location>
</feature>
<evidence type="ECO:0000256" key="13">
    <source>
        <dbReference type="SAM" id="MobiDB-lite"/>
    </source>
</evidence>
<keyword evidence="10 14" id="KW-0472">Membrane</keyword>
<dbReference type="Gene3D" id="1.20.120.350">
    <property type="entry name" value="Voltage-gated potassium channels. Chain C"/>
    <property type="match status" value="1"/>
</dbReference>
<comment type="caution">
    <text evidence="16">The sequence shown here is derived from an EMBL/GenBank/DDBJ whole genome shotgun (WGS) entry which is preliminary data.</text>
</comment>
<evidence type="ECO:0000256" key="3">
    <source>
        <dbReference type="ARBA" id="ARBA00022448"/>
    </source>
</evidence>
<evidence type="ECO:0000256" key="14">
    <source>
        <dbReference type="SAM" id="Phobius"/>
    </source>
</evidence>
<keyword evidence="3" id="KW-0813">Transport</keyword>
<keyword evidence="4" id="KW-1003">Cell membrane</keyword>
<evidence type="ECO:0000256" key="1">
    <source>
        <dbReference type="ARBA" id="ARBA00004651"/>
    </source>
</evidence>
<dbReference type="InterPro" id="IPR005821">
    <property type="entry name" value="Ion_trans_dom"/>
</dbReference>
<evidence type="ECO:0000256" key="11">
    <source>
        <dbReference type="ARBA" id="ARBA00023303"/>
    </source>
</evidence>
<feature type="compositionally biased region" description="Polar residues" evidence="13">
    <location>
        <begin position="749"/>
        <end position="779"/>
    </location>
</feature>
<evidence type="ECO:0000313" key="16">
    <source>
        <dbReference type="EMBL" id="CAL5129450.1"/>
    </source>
</evidence>
<dbReference type="GO" id="GO:0030171">
    <property type="term" value="F:voltage-gated proton channel activity"/>
    <property type="evidence" value="ECO:0007669"/>
    <property type="project" value="InterPro"/>
</dbReference>
<evidence type="ECO:0000256" key="6">
    <source>
        <dbReference type="ARBA" id="ARBA00022882"/>
    </source>
</evidence>
<evidence type="ECO:0000256" key="9">
    <source>
        <dbReference type="ARBA" id="ARBA00023065"/>
    </source>
</evidence>
<feature type="compositionally biased region" description="Polar residues" evidence="13">
    <location>
        <begin position="811"/>
        <end position="839"/>
    </location>
</feature>
<evidence type="ECO:0000259" key="15">
    <source>
        <dbReference type="Pfam" id="PF00520"/>
    </source>
</evidence>